<organism evidence="2 3">
    <name type="scientific">Microthlaspi erraticum</name>
    <dbReference type="NCBI Taxonomy" id="1685480"/>
    <lineage>
        <taxon>Eukaryota</taxon>
        <taxon>Viridiplantae</taxon>
        <taxon>Streptophyta</taxon>
        <taxon>Embryophyta</taxon>
        <taxon>Tracheophyta</taxon>
        <taxon>Spermatophyta</taxon>
        <taxon>Magnoliopsida</taxon>
        <taxon>eudicotyledons</taxon>
        <taxon>Gunneridae</taxon>
        <taxon>Pentapetalae</taxon>
        <taxon>rosids</taxon>
        <taxon>malvids</taxon>
        <taxon>Brassicales</taxon>
        <taxon>Brassicaceae</taxon>
        <taxon>Coluteocarpeae</taxon>
        <taxon>Microthlaspi</taxon>
    </lineage>
</organism>
<dbReference type="AlphaFoldDB" id="A0A6D2JGX6"/>
<dbReference type="Proteomes" id="UP000467841">
    <property type="component" value="Unassembled WGS sequence"/>
</dbReference>
<feature type="region of interest" description="Disordered" evidence="1">
    <location>
        <begin position="70"/>
        <end position="90"/>
    </location>
</feature>
<comment type="caution">
    <text evidence="2">The sequence shown here is derived from an EMBL/GenBank/DDBJ whole genome shotgun (WGS) entry which is preliminary data.</text>
</comment>
<reference evidence="2" key="1">
    <citation type="submission" date="2020-01" db="EMBL/GenBank/DDBJ databases">
        <authorList>
            <person name="Mishra B."/>
        </authorList>
    </citation>
    <scope>NUCLEOTIDE SEQUENCE [LARGE SCALE GENOMIC DNA]</scope>
</reference>
<keyword evidence="3" id="KW-1185">Reference proteome</keyword>
<accession>A0A6D2JGX6</accession>
<protein>
    <submittedName>
        <fullName evidence="2">Uncharacterized protein</fullName>
    </submittedName>
</protein>
<proteinExistence type="predicted"/>
<sequence length="90" mass="10179">MGDKIYVQKCRSLTNTVVAENTFDLVEDLESVRLGGGRSALEAKMNLLREKFVGFIGSMSEDSASRCLKFGRGNGHRRRRRVGRKMTARR</sequence>
<dbReference type="EMBL" id="CACVBM020001206">
    <property type="protein sequence ID" value="CAA7039075.1"/>
    <property type="molecule type" value="Genomic_DNA"/>
</dbReference>
<name>A0A6D2JGX6_9BRAS</name>
<evidence type="ECO:0000313" key="3">
    <source>
        <dbReference type="Proteomes" id="UP000467841"/>
    </source>
</evidence>
<feature type="compositionally biased region" description="Basic residues" evidence="1">
    <location>
        <begin position="74"/>
        <end position="90"/>
    </location>
</feature>
<evidence type="ECO:0000256" key="1">
    <source>
        <dbReference type="SAM" id="MobiDB-lite"/>
    </source>
</evidence>
<evidence type="ECO:0000313" key="2">
    <source>
        <dbReference type="EMBL" id="CAA7039075.1"/>
    </source>
</evidence>
<gene>
    <name evidence="2" type="ORF">MERR_LOCUS26310</name>
</gene>